<dbReference type="PANTHER" id="PTHR36528">
    <property type="entry name" value="CRISPR SYSTEM SINGLE-STRAND-SPECIFIC DEOXYRIBONUCLEASE CAS10/CSM1 (SUBTYPE III-A)"/>
    <property type="match status" value="1"/>
</dbReference>
<dbReference type="Pfam" id="PF22335">
    <property type="entry name" value="Cas10-Cmr2_palm2"/>
    <property type="match status" value="1"/>
</dbReference>
<keyword evidence="7" id="KW-0378">Hydrolase</keyword>
<dbReference type="GO" id="GO:0004519">
    <property type="term" value="F:endonuclease activity"/>
    <property type="evidence" value="ECO:0007669"/>
    <property type="project" value="UniProtKB-KW"/>
</dbReference>
<dbReference type="GO" id="GO:0005524">
    <property type="term" value="F:ATP binding"/>
    <property type="evidence" value="ECO:0007669"/>
    <property type="project" value="UniProtKB-KW"/>
</dbReference>
<keyword evidence="8" id="KW-0269">Exonuclease</keyword>
<proteinExistence type="inferred from homology"/>
<sequence>MECNNLIYAFAKYLKNIDKQRYNKLLNIFSINNNDNVEKAYSAAIGNQKIEMGKNSIYKLRNILSNSDNSYFSFRELKLDFDSLKKSKKEDNTIERCVWNNYIDDVLNKLESSKDNFKKVYYICMKYLSNIPAVNKENCDISLFDICKITSAIVKCQEKNHNEFLLIKGDFSGIQNFIYKTKKADALKTLKAHSLYLTLLQDLCSKYIVRKLDLNITNILYSGGGNFYIIASKENIEAFKKIREELSKILLNAHNGELYLALAEVEFTLNDFNSFEEVWKKVGDSVGKIKNKKWNEVGLKENFKKIFGPIDDGGRLNQTCSICNCISEKLDEEKRCPLCQSYIELIEGARNKKYYIEEEIEFDLIKDTYDKVTDIFKSLGYNIFFTEDFYRVNEKTTIYSINDFGNDAVDGYIFKSVKLSTNSLDEMVASSQLLGDNKIGVIKLDVDNLGSLFINTKSIGQVIGLSRNISTFFEGFVEKTIENNYIPEKCRQYLKTKNWKEKITIIYAGGDDTFVVGRYEEVFEFAYVLREVFRTFVDCKDKTFSAGVGMFNSDFPILKTAEITEDFLCRGKLTEGKDKICFLGEIFTWEQYLELIKLKNLIEKIYGKTKSKSIFEKIDKSTKGFKAVFKKGDKNVNYIKMYRLAYYLRDLKTDENIEMIESLVEQYENICLSAITKSDLSKQAMIIPFANKWAQCNCRHITGGDKIV</sequence>
<evidence type="ECO:0000256" key="1">
    <source>
        <dbReference type="ARBA" id="ARBA00005700"/>
    </source>
</evidence>
<keyword evidence="4" id="KW-0540">Nuclease</keyword>
<evidence type="ECO:0000313" key="13">
    <source>
        <dbReference type="Proteomes" id="UP000694308"/>
    </source>
</evidence>
<comment type="similarity">
    <text evidence="1">Belongs to the CRISPR-associated Cas10/Csm1 family.</text>
</comment>
<evidence type="ECO:0000256" key="6">
    <source>
        <dbReference type="ARBA" id="ARBA00022759"/>
    </source>
</evidence>
<dbReference type="GO" id="GO:0016740">
    <property type="term" value="F:transferase activity"/>
    <property type="evidence" value="ECO:0007669"/>
    <property type="project" value="UniProtKB-KW"/>
</dbReference>
<evidence type="ECO:0000256" key="2">
    <source>
        <dbReference type="ARBA" id="ARBA00014333"/>
    </source>
</evidence>
<evidence type="ECO:0000256" key="9">
    <source>
        <dbReference type="ARBA" id="ARBA00022840"/>
    </source>
</evidence>
<dbReference type="PROSITE" id="PS50887">
    <property type="entry name" value="GGDEF"/>
    <property type="match status" value="1"/>
</dbReference>
<evidence type="ECO:0000313" key="12">
    <source>
        <dbReference type="EMBL" id="MBV7275124.1"/>
    </source>
</evidence>
<dbReference type="EMBL" id="JAEEGC010000110">
    <property type="protein sequence ID" value="MBV7275124.1"/>
    <property type="molecule type" value="Genomic_DNA"/>
</dbReference>
<protein>
    <recommendedName>
        <fullName evidence="2">CRISPR system single-strand-specific deoxyribonuclease Cas10/Csm1 (subtype III-A)</fullName>
    </recommendedName>
    <alternativeName>
        <fullName evidence="10">Cyclic oligoadenylate synthase</fullName>
    </alternativeName>
</protein>
<comment type="caution">
    <text evidence="12">The sequence shown here is derived from an EMBL/GenBank/DDBJ whole genome shotgun (WGS) entry which is preliminary data.</text>
</comment>
<keyword evidence="9" id="KW-0067">ATP-binding</keyword>
<evidence type="ECO:0000256" key="10">
    <source>
        <dbReference type="ARBA" id="ARBA00032922"/>
    </source>
</evidence>
<dbReference type="PANTHER" id="PTHR36528:SF1">
    <property type="entry name" value="CRISPR SYSTEM SINGLE-STRAND-SPECIFIC DEOXYRIBONUCLEASE CAS10_CSM1 (SUBTYPE III-A)"/>
    <property type="match status" value="1"/>
</dbReference>
<evidence type="ECO:0000259" key="11">
    <source>
        <dbReference type="PROSITE" id="PS50887"/>
    </source>
</evidence>
<organism evidence="12 13">
    <name type="scientific">Clostridium thailandense</name>
    <dbReference type="NCBI Taxonomy" id="2794346"/>
    <lineage>
        <taxon>Bacteria</taxon>
        <taxon>Bacillati</taxon>
        <taxon>Bacillota</taxon>
        <taxon>Clostridia</taxon>
        <taxon>Eubacteriales</taxon>
        <taxon>Clostridiaceae</taxon>
        <taxon>Clostridium</taxon>
    </lineage>
</organism>
<dbReference type="NCBIfam" id="TIGR02578">
    <property type="entry name" value="cas_TM1811_Csm1"/>
    <property type="match status" value="1"/>
</dbReference>
<dbReference type="InterPro" id="IPR013408">
    <property type="entry name" value="Cas10/Csm1"/>
</dbReference>
<dbReference type="GO" id="GO:0004527">
    <property type="term" value="F:exonuclease activity"/>
    <property type="evidence" value="ECO:0007669"/>
    <property type="project" value="UniProtKB-KW"/>
</dbReference>
<dbReference type="AlphaFoldDB" id="A0A949TLL5"/>
<dbReference type="InterPro" id="IPR041062">
    <property type="entry name" value="Csm1_B"/>
</dbReference>
<dbReference type="InterPro" id="IPR000160">
    <property type="entry name" value="GGDEF_dom"/>
</dbReference>
<dbReference type="Pfam" id="PF18211">
    <property type="entry name" value="Csm1_B"/>
    <property type="match status" value="1"/>
</dbReference>
<evidence type="ECO:0000256" key="3">
    <source>
        <dbReference type="ARBA" id="ARBA00022679"/>
    </source>
</evidence>
<evidence type="ECO:0000256" key="8">
    <source>
        <dbReference type="ARBA" id="ARBA00022839"/>
    </source>
</evidence>
<reference evidence="12" key="1">
    <citation type="submission" date="2020-12" db="EMBL/GenBank/DDBJ databases">
        <title>Clostridium thailandense sp. nov., a novel acetogenic bacterium isolated from peat land soil in Thailand.</title>
        <authorList>
            <person name="Chaikitkaew S."/>
            <person name="Birkeland N.K."/>
        </authorList>
    </citation>
    <scope>NUCLEOTIDE SEQUENCE</scope>
    <source>
        <strain evidence="12">PL3</strain>
    </source>
</reference>
<keyword evidence="6" id="KW-0255">Endonuclease</keyword>
<gene>
    <name evidence="12" type="primary">cas10</name>
    <name evidence="12" type="ORF">I6U48_19680</name>
</gene>
<accession>A0A949TLL5</accession>
<dbReference type="InterPro" id="IPR052117">
    <property type="entry name" value="Cas10/Csm1_subtype-III-A"/>
</dbReference>
<keyword evidence="5" id="KW-0547">Nucleotide-binding</keyword>
<keyword evidence="13" id="KW-1185">Reference proteome</keyword>
<evidence type="ECO:0000256" key="4">
    <source>
        <dbReference type="ARBA" id="ARBA00022722"/>
    </source>
</evidence>
<feature type="domain" description="GGDEF" evidence="11">
    <location>
        <begin position="437"/>
        <end position="585"/>
    </location>
</feature>
<keyword evidence="3" id="KW-0808">Transferase</keyword>
<dbReference type="Proteomes" id="UP000694308">
    <property type="component" value="Unassembled WGS sequence"/>
</dbReference>
<dbReference type="InterPro" id="IPR054767">
    <property type="entry name" value="Cas10-Cmr2_palm2"/>
</dbReference>
<name>A0A949TLL5_9CLOT</name>
<evidence type="ECO:0000256" key="7">
    <source>
        <dbReference type="ARBA" id="ARBA00022801"/>
    </source>
</evidence>
<dbReference type="RefSeq" id="WP_218322179.1">
    <property type="nucleotide sequence ID" value="NZ_JAEEGC010000110.1"/>
</dbReference>
<evidence type="ECO:0000256" key="5">
    <source>
        <dbReference type="ARBA" id="ARBA00022741"/>
    </source>
</evidence>